<gene>
    <name evidence="1" type="ORF">J2D73_16650</name>
</gene>
<reference evidence="1 2" key="1">
    <citation type="submission" date="2021-03" db="EMBL/GenBank/DDBJ databases">
        <title>The complete genome sequence of Acetobacter sacchari TBRC 11175.</title>
        <authorList>
            <person name="Charoenyingcharoen P."/>
            <person name="Yukphan P."/>
        </authorList>
    </citation>
    <scope>NUCLEOTIDE SEQUENCE [LARGE SCALE GENOMIC DNA]</scope>
    <source>
        <strain evidence="1 2">TBRC 11175</strain>
    </source>
</reference>
<comment type="caution">
    <text evidence="1">The sequence shown here is derived from an EMBL/GenBank/DDBJ whole genome shotgun (WGS) entry which is preliminary data.</text>
</comment>
<organism evidence="1 2">
    <name type="scientific">Acetobacter sacchari</name>
    <dbReference type="NCBI Taxonomy" id="2661687"/>
    <lineage>
        <taxon>Bacteria</taxon>
        <taxon>Pseudomonadati</taxon>
        <taxon>Pseudomonadota</taxon>
        <taxon>Alphaproteobacteria</taxon>
        <taxon>Acetobacterales</taxon>
        <taxon>Acetobacteraceae</taxon>
        <taxon>Acetobacter</taxon>
    </lineage>
</organism>
<dbReference type="Proteomes" id="UP000664771">
    <property type="component" value="Unassembled WGS sequence"/>
</dbReference>
<name>A0ABS3LZS3_9PROT</name>
<dbReference type="EMBL" id="JAFVMF010000022">
    <property type="protein sequence ID" value="MBO1361416.1"/>
    <property type="molecule type" value="Genomic_DNA"/>
</dbReference>
<sequence length="135" mass="14842">MNIFELREAANALALDRSRPRPSIAVQQVMEERAARALQAEHERLALATQAEEARAQAVADYAAGPRFNAVTATPEERRARAAELGINPDVGAHFIQTGTNRHDHEAAYARLMARRGRADARIVVGSSMNVDRSR</sequence>
<accession>A0ABS3LZS3</accession>
<proteinExistence type="predicted"/>
<evidence type="ECO:0000313" key="2">
    <source>
        <dbReference type="Proteomes" id="UP000664771"/>
    </source>
</evidence>
<keyword evidence="2" id="KW-1185">Reference proteome</keyword>
<protein>
    <submittedName>
        <fullName evidence="1">Uncharacterized protein</fullName>
    </submittedName>
</protein>
<evidence type="ECO:0000313" key="1">
    <source>
        <dbReference type="EMBL" id="MBO1361416.1"/>
    </source>
</evidence>
<dbReference type="RefSeq" id="WP_207883132.1">
    <property type="nucleotide sequence ID" value="NZ_JAFVMF010000022.1"/>
</dbReference>